<evidence type="ECO:0000256" key="3">
    <source>
        <dbReference type="ARBA" id="ARBA00001522"/>
    </source>
</evidence>
<protein>
    <recommendedName>
        <fullName evidence="16">Adenosylcobinamide kinase</fullName>
        <ecNumber evidence="8">2.7.1.156</ecNumber>
        <ecNumber evidence="9">2.7.7.62</ecNumber>
    </recommendedName>
    <alternativeName>
        <fullName evidence="17">Adenosylcobinamide-phosphate guanylyltransferase</fullName>
    </alternativeName>
</protein>
<evidence type="ECO:0000256" key="2">
    <source>
        <dbReference type="ARBA" id="ARBA00000711"/>
    </source>
</evidence>
<gene>
    <name evidence="18" type="ORF">HQ603_18190</name>
</gene>
<evidence type="ECO:0000313" key="18">
    <source>
        <dbReference type="EMBL" id="MBY6368682.1"/>
    </source>
</evidence>
<evidence type="ECO:0000256" key="6">
    <source>
        <dbReference type="ARBA" id="ARBA00005159"/>
    </source>
</evidence>
<keyword evidence="11" id="KW-0808">Transferase</keyword>
<comment type="function">
    <text evidence="4">Catalyzes ATP-dependent phosphorylation of adenosylcobinamide and addition of GMP to adenosylcobinamide phosphate.</text>
</comment>
<evidence type="ECO:0000256" key="16">
    <source>
        <dbReference type="ARBA" id="ARBA00029570"/>
    </source>
</evidence>
<evidence type="ECO:0000313" key="19">
    <source>
        <dbReference type="Proteomes" id="UP000825228"/>
    </source>
</evidence>
<reference evidence="18 19" key="1">
    <citation type="submission" date="2020-06" db="EMBL/GenBank/DDBJ databases">
        <title>Taxonomy, biology and ecology of Rhodococcus bacteria occurring in California pistachio and other woody hosts as revealed by genome sequence analyses.</title>
        <authorList>
            <person name="Gai Y."/>
            <person name="Riely B."/>
        </authorList>
    </citation>
    <scope>NUCLEOTIDE SEQUENCE [LARGE SCALE GENOMIC DNA]</scope>
    <source>
        <strain evidence="18 19">BP-281</strain>
    </source>
</reference>
<proteinExistence type="inferred from homology"/>
<organism evidence="18 19">
    <name type="scientific">Rhodococcoides corynebacterioides</name>
    <dbReference type="NCBI Taxonomy" id="53972"/>
    <lineage>
        <taxon>Bacteria</taxon>
        <taxon>Bacillati</taxon>
        <taxon>Actinomycetota</taxon>
        <taxon>Actinomycetes</taxon>
        <taxon>Mycobacteriales</taxon>
        <taxon>Nocardiaceae</taxon>
        <taxon>Rhodococcoides</taxon>
    </lineage>
</organism>
<evidence type="ECO:0000256" key="15">
    <source>
        <dbReference type="ARBA" id="ARBA00023134"/>
    </source>
</evidence>
<comment type="pathway">
    <text evidence="6">Cofactor biosynthesis; adenosylcobalamin biosynthesis; adenosylcobalamin from cob(II)yrinate a,c-diamide: step 5/7.</text>
</comment>
<name>A0ABS7P8C5_9NOCA</name>
<evidence type="ECO:0000256" key="13">
    <source>
        <dbReference type="ARBA" id="ARBA00022777"/>
    </source>
</evidence>
<evidence type="ECO:0000256" key="14">
    <source>
        <dbReference type="ARBA" id="ARBA00022840"/>
    </source>
</evidence>
<dbReference type="RefSeq" id="WP_222686162.1">
    <property type="nucleotide sequence ID" value="NZ_JABUBT010000052.1"/>
</dbReference>
<sequence length="181" mass="19563">MPRTLILGGARSGKSGRAEALVAGEPSVRYVATGRRVATDADWSERIDRHRDRRPAHWSTVEITHHRELATTLRSGPTTLVDDLGTWLAGALDDLAAWDSPRGTVAPAVDELLAAVTDHPAPLVMVTPEVGMSVVPESRAGLLFRDEIGFLNARLAALCDHVELVVAGRSLVLTDHERSPR</sequence>
<keyword evidence="10" id="KW-0169">Cobalamin biosynthesis</keyword>
<evidence type="ECO:0000256" key="10">
    <source>
        <dbReference type="ARBA" id="ARBA00022573"/>
    </source>
</evidence>
<dbReference type="InterPro" id="IPR027417">
    <property type="entry name" value="P-loop_NTPase"/>
</dbReference>
<evidence type="ECO:0000256" key="8">
    <source>
        <dbReference type="ARBA" id="ARBA00012016"/>
    </source>
</evidence>
<comment type="catalytic activity">
    <reaction evidence="3">
        <text>adenosylcob(III)inamide + GTP = adenosylcob(III)inamide phosphate + GDP + H(+)</text>
        <dbReference type="Rhea" id="RHEA:15765"/>
        <dbReference type="ChEBI" id="CHEBI:2480"/>
        <dbReference type="ChEBI" id="CHEBI:15378"/>
        <dbReference type="ChEBI" id="CHEBI:37565"/>
        <dbReference type="ChEBI" id="CHEBI:58189"/>
        <dbReference type="ChEBI" id="CHEBI:58502"/>
        <dbReference type="EC" id="2.7.1.156"/>
    </reaction>
</comment>
<dbReference type="EMBL" id="JABUBU010000034">
    <property type="protein sequence ID" value="MBY6368682.1"/>
    <property type="molecule type" value="Genomic_DNA"/>
</dbReference>
<evidence type="ECO:0000256" key="12">
    <source>
        <dbReference type="ARBA" id="ARBA00022741"/>
    </source>
</evidence>
<dbReference type="SUPFAM" id="SSF52540">
    <property type="entry name" value="P-loop containing nucleoside triphosphate hydrolases"/>
    <property type="match status" value="1"/>
</dbReference>
<evidence type="ECO:0000256" key="9">
    <source>
        <dbReference type="ARBA" id="ARBA00012523"/>
    </source>
</evidence>
<evidence type="ECO:0000256" key="11">
    <source>
        <dbReference type="ARBA" id="ARBA00022679"/>
    </source>
</evidence>
<dbReference type="Gene3D" id="3.40.50.300">
    <property type="entry name" value="P-loop containing nucleotide triphosphate hydrolases"/>
    <property type="match status" value="1"/>
</dbReference>
<dbReference type="PANTHER" id="PTHR34848:SF1">
    <property type="entry name" value="BIFUNCTIONAL ADENOSYLCOBALAMIN BIOSYNTHESIS PROTEIN COBU"/>
    <property type="match status" value="1"/>
</dbReference>
<evidence type="ECO:0000256" key="5">
    <source>
        <dbReference type="ARBA" id="ARBA00004692"/>
    </source>
</evidence>
<keyword evidence="13 18" id="KW-0418">Kinase</keyword>
<dbReference type="PANTHER" id="PTHR34848">
    <property type="match status" value="1"/>
</dbReference>
<comment type="similarity">
    <text evidence="7">Belongs to the CobU/CobP family.</text>
</comment>
<keyword evidence="14" id="KW-0067">ATP-binding</keyword>
<dbReference type="Pfam" id="PF02283">
    <property type="entry name" value="CobU"/>
    <property type="match status" value="1"/>
</dbReference>
<dbReference type="GO" id="GO:0016301">
    <property type="term" value="F:kinase activity"/>
    <property type="evidence" value="ECO:0007669"/>
    <property type="project" value="UniProtKB-KW"/>
</dbReference>
<dbReference type="CDD" id="cd00544">
    <property type="entry name" value="CobU"/>
    <property type="match status" value="1"/>
</dbReference>
<keyword evidence="19" id="KW-1185">Reference proteome</keyword>
<dbReference type="EC" id="2.7.7.62" evidence="9"/>
<keyword evidence="18" id="KW-0548">Nucleotidyltransferase</keyword>
<comment type="caution">
    <text evidence="18">The sequence shown here is derived from an EMBL/GenBank/DDBJ whole genome shotgun (WGS) entry which is preliminary data.</text>
</comment>
<evidence type="ECO:0000256" key="17">
    <source>
        <dbReference type="ARBA" id="ARBA00030571"/>
    </source>
</evidence>
<dbReference type="InterPro" id="IPR003203">
    <property type="entry name" value="CobU/CobP"/>
</dbReference>
<accession>A0ABS7P8C5</accession>
<keyword evidence="12" id="KW-0547">Nucleotide-binding</keyword>
<comment type="pathway">
    <text evidence="5">Cofactor biosynthesis; adenosylcobalamin biosynthesis; adenosylcobalamin from cob(II)yrinate a,c-diamide: step 6/7.</text>
</comment>
<dbReference type="Proteomes" id="UP000825228">
    <property type="component" value="Unassembled WGS sequence"/>
</dbReference>
<evidence type="ECO:0000256" key="7">
    <source>
        <dbReference type="ARBA" id="ARBA00007490"/>
    </source>
</evidence>
<dbReference type="EC" id="2.7.1.156" evidence="8"/>
<comment type="catalytic activity">
    <reaction evidence="1">
        <text>adenosylcob(III)inamide + ATP = adenosylcob(III)inamide phosphate + ADP + H(+)</text>
        <dbReference type="Rhea" id="RHEA:15769"/>
        <dbReference type="ChEBI" id="CHEBI:2480"/>
        <dbReference type="ChEBI" id="CHEBI:15378"/>
        <dbReference type="ChEBI" id="CHEBI:30616"/>
        <dbReference type="ChEBI" id="CHEBI:58502"/>
        <dbReference type="ChEBI" id="CHEBI:456216"/>
        <dbReference type="EC" id="2.7.1.156"/>
    </reaction>
</comment>
<comment type="catalytic activity">
    <reaction evidence="2">
        <text>adenosylcob(III)inamide phosphate + GTP + H(+) = adenosylcob(III)inamide-GDP + diphosphate</text>
        <dbReference type="Rhea" id="RHEA:22712"/>
        <dbReference type="ChEBI" id="CHEBI:15378"/>
        <dbReference type="ChEBI" id="CHEBI:33019"/>
        <dbReference type="ChEBI" id="CHEBI:37565"/>
        <dbReference type="ChEBI" id="CHEBI:58502"/>
        <dbReference type="ChEBI" id="CHEBI:60487"/>
        <dbReference type="EC" id="2.7.7.62"/>
    </reaction>
</comment>
<dbReference type="PIRSF" id="PIRSF006135">
    <property type="entry name" value="CobU"/>
    <property type="match status" value="1"/>
</dbReference>
<evidence type="ECO:0000256" key="4">
    <source>
        <dbReference type="ARBA" id="ARBA00003889"/>
    </source>
</evidence>
<dbReference type="GO" id="GO:0016779">
    <property type="term" value="F:nucleotidyltransferase activity"/>
    <property type="evidence" value="ECO:0007669"/>
    <property type="project" value="UniProtKB-KW"/>
</dbReference>
<keyword evidence="15" id="KW-0342">GTP-binding</keyword>
<evidence type="ECO:0000256" key="1">
    <source>
        <dbReference type="ARBA" id="ARBA00000312"/>
    </source>
</evidence>